<evidence type="ECO:0000313" key="1">
    <source>
        <dbReference type="EMBL" id="GIL87866.1"/>
    </source>
</evidence>
<dbReference type="AlphaFoldDB" id="A0A8J4FVM1"/>
<sequence length="121" mass="13210">MAISEPIMLTLMWQYSDGCSSKRGSGSGSHLWRLCSAGFPSSPKATPLDRSFAGFREHVAAYKYKYHEYVCVGVASTRELLGHCCNLLHMCYYVVTGIAASMAAPCLAVFFGDCHFLGNPT</sequence>
<gene>
    <name evidence="1" type="ORF">Vretifemale_15855</name>
</gene>
<accession>A0A8J4FVM1</accession>
<organism evidence="1 2">
    <name type="scientific">Volvox reticuliferus</name>
    <dbReference type="NCBI Taxonomy" id="1737510"/>
    <lineage>
        <taxon>Eukaryota</taxon>
        <taxon>Viridiplantae</taxon>
        <taxon>Chlorophyta</taxon>
        <taxon>core chlorophytes</taxon>
        <taxon>Chlorophyceae</taxon>
        <taxon>CS clade</taxon>
        <taxon>Chlamydomonadales</taxon>
        <taxon>Volvocaceae</taxon>
        <taxon>Volvox</taxon>
    </lineage>
</organism>
<comment type="caution">
    <text evidence="1">The sequence shown here is derived from an EMBL/GenBank/DDBJ whole genome shotgun (WGS) entry which is preliminary data.</text>
</comment>
<evidence type="ECO:0000313" key="2">
    <source>
        <dbReference type="Proteomes" id="UP000747110"/>
    </source>
</evidence>
<dbReference type="Proteomes" id="UP000747110">
    <property type="component" value="Unassembled WGS sequence"/>
</dbReference>
<name>A0A8J4FVM1_9CHLO</name>
<protein>
    <submittedName>
        <fullName evidence="1">Uncharacterized protein</fullName>
    </submittedName>
</protein>
<keyword evidence="2" id="KW-1185">Reference proteome</keyword>
<proteinExistence type="predicted"/>
<dbReference type="EMBL" id="BNCP01000042">
    <property type="protein sequence ID" value="GIL87866.1"/>
    <property type="molecule type" value="Genomic_DNA"/>
</dbReference>
<reference evidence="1" key="1">
    <citation type="journal article" date="2021" name="Proc. Natl. Acad. Sci. U.S.A.">
        <title>Three genomes in the algal genus Volvox reveal the fate of a haploid sex-determining region after a transition to homothallism.</title>
        <authorList>
            <person name="Yamamoto K."/>
            <person name="Hamaji T."/>
            <person name="Kawai-Toyooka H."/>
            <person name="Matsuzaki R."/>
            <person name="Takahashi F."/>
            <person name="Nishimura Y."/>
            <person name="Kawachi M."/>
            <person name="Noguchi H."/>
            <person name="Minakuchi Y."/>
            <person name="Umen J.G."/>
            <person name="Toyoda A."/>
            <person name="Nozaki H."/>
        </authorList>
    </citation>
    <scope>NUCLEOTIDE SEQUENCE</scope>
    <source>
        <strain evidence="1">NIES-3786</strain>
    </source>
</reference>